<keyword evidence="5" id="KW-0812">Transmembrane</keyword>
<evidence type="ECO:0000256" key="1">
    <source>
        <dbReference type="ARBA" id="ARBA00006739"/>
    </source>
</evidence>
<accession>A0ABQ4CH02</accession>
<feature type="transmembrane region" description="Helical" evidence="5">
    <location>
        <begin position="878"/>
        <end position="896"/>
    </location>
</feature>
<keyword evidence="3 7" id="KW-0808">Transferase</keyword>
<evidence type="ECO:0000313" key="7">
    <source>
        <dbReference type="EMBL" id="GIF70563.1"/>
    </source>
</evidence>
<name>A0ABQ4CH02_9ACTN</name>
<evidence type="ECO:0000256" key="4">
    <source>
        <dbReference type="SAM" id="MobiDB-lite"/>
    </source>
</evidence>
<dbReference type="Gene3D" id="3.90.550.10">
    <property type="entry name" value="Spore Coat Polysaccharide Biosynthesis Protein SpsA, Chain A"/>
    <property type="match status" value="1"/>
</dbReference>
<organism evidence="7 8">
    <name type="scientific">Asanoa siamensis</name>
    <dbReference type="NCBI Taxonomy" id="926357"/>
    <lineage>
        <taxon>Bacteria</taxon>
        <taxon>Bacillati</taxon>
        <taxon>Actinomycetota</taxon>
        <taxon>Actinomycetes</taxon>
        <taxon>Micromonosporales</taxon>
        <taxon>Micromonosporaceae</taxon>
        <taxon>Asanoa</taxon>
    </lineage>
</organism>
<evidence type="ECO:0000256" key="5">
    <source>
        <dbReference type="SAM" id="Phobius"/>
    </source>
</evidence>
<keyword evidence="5" id="KW-1133">Transmembrane helix</keyword>
<proteinExistence type="inferred from homology"/>
<dbReference type="PROSITE" id="PS51677">
    <property type="entry name" value="NODB"/>
    <property type="match status" value="1"/>
</dbReference>
<feature type="transmembrane region" description="Helical" evidence="5">
    <location>
        <begin position="211"/>
        <end position="231"/>
    </location>
</feature>
<dbReference type="Pfam" id="PF01522">
    <property type="entry name" value="Polysacc_deac_1"/>
    <property type="match status" value="1"/>
</dbReference>
<dbReference type="Proteomes" id="UP000604117">
    <property type="component" value="Unassembled WGS sequence"/>
</dbReference>
<evidence type="ECO:0000259" key="6">
    <source>
        <dbReference type="PROSITE" id="PS51677"/>
    </source>
</evidence>
<gene>
    <name evidence="7" type="ORF">Asi02nite_00810</name>
</gene>
<feature type="transmembrane region" description="Helical" evidence="5">
    <location>
        <begin position="837"/>
        <end position="857"/>
    </location>
</feature>
<evidence type="ECO:0000313" key="8">
    <source>
        <dbReference type="Proteomes" id="UP000604117"/>
    </source>
</evidence>
<feature type="transmembrane region" description="Helical" evidence="5">
    <location>
        <begin position="805"/>
        <end position="831"/>
    </location>
</feature>
<keyword evidence="5" id="KW-0472">Membrane</keyword>
<evidence type="ECO:0000256" key="2">
    <source>
        <dbReference type="ARBA" id="ARBA00022676"/>
    </source>
</evidence>
<keyword evidence="2" id="KW-0328">Glycosyltransferase</keyword>
<dbReference type="CDD" id="cd06423">
    <property type="entry name" value="CESA_like"/>
    <property type="match status" value="1"/>
</dbReference>
<dbReference type="SUPFAM" id="SSF88713">
    <property type="entry name" value="Glycoside hydrolase/deacetylase"/>
    <property type="match status" value="1"/>
</dbReference>
<dbReference type="InterPro" id="IPR002509">
    <property type="entry name" value="NODB_dom"/>
</dbReference>
<reference evidence="7 8" key="1">
    <citation type="submission" date="2021-01" db="EMBL/GenBank/DDBJ databases">
        <title>Whole genome shotgun sequence of Asanoa siamensis NBRC 107932.</title>
        <authorList>
            <person name="Komaki H."/>
            <person name="Tamura T."/>
        </authorList>
    </citation>
    <scope>NUCLEOTIDE SEQUENCE [LARGE SCALE GENOMIC DNA]</scope>
    <source>
        <strain evidence="7 8">NBRC 107932</strain>
    </source>
</reference>
<dbReference type="SUPFAM" id="SSF53448">
    <property type="entry name" value="Nucleotide-diphospho-sugar transferases"/>
    <property type="match status" value="1"/>
</dbReference>
<protein>
    <submittedName>
        <fullName evidence="7">Bi-functional transferase/deacetylase</fullName>
    </submittedName>
</protein>
<comment type="caution">
    <text evidence="7">The sequence shown here is derived from an EMBL/GenBank/DDBJ whole genome shotgun (WGS) entry which is preliminary data.</text>
</comment>
<feature type="domain" description="NodB homology" evidence="6">
    <location>
        <begin position="276"/>
        <end position="463"/>
    </location>
</feature>
<dbReference type="InterPro" id="IPR029044">
    <property type="entry name" value="Nucleotide-diphossugar_trans"/>
</dbReference>
<keyword evidence="8" id="KW-1185">Reference proteome</keyword>
<dbReference type="EMBL" id="BONE01000001">
    <property type="protein sequence ID" value="GIF70563.1"/>
    <property type="molecule type" value="Genomic_DNA"/>
</dbReference>
<dbReference type="Pfam" id="PF13641">
    <property type="entry name" value="Glyco_tranf_2_3"/>
    <property type="match status" value="1"/>
</dbReference>
<feature type="region of interest" description="Disordered" evidence="4">
    <location>
        <begin position="181"/>
        <end position="201"/>
    </location>
</feature>
<comment type="similarity">
    <text evidence="1">Belongs to the glycosyltransferase 2 family.</text>
</comment>
<dbReference type="InterPro" id="IPR011330">
    <property type="entry name" value="Glyco_hydro/deAcase_b/a-brl"/>
</dbReference>
<dbReference type="Gene3D" id="3.20.20.370">
    <property type="entry name" value="Glycoside hydrolase/deacetylase"/>
    <property type="match status" value="1"/>
</dbReference>
<dbReference type="PANTHER" id="PTHR43630:SF1">
    <property type="entry name" value="POLY-BETA-1,6-N-ACETYL-D-GLUCOSAMINE SYNTHASE"/>
    <property type="match status" value="1"/>
</dbReference>
<evidence type="ECO:0000256" key="3">
    <source>
        <dbReference type="ARBA" id="ARBA00022679"/>
    </source>
</evidence>
<feature type="region of interest" description="Disordered" evidence="4">
    <location>
        <begin position="1"/>
        <end position="132"/>
    </location>
</feature>
<feature type="transmembrane region" description="Helical" evidence="5">
    <location>
        <begin position="514"/>
        <end position="536"/>
    </location>
</feature>
<dbReference type="GO" id="GO:0016740">
    <property type="term" value="F:transferase activity"/>
    <property type="evidence" value="ECO:0007669"/>
    <property type="project" value="UniProtKB-KW"/>
</dbReference>
<dbReference type="PANTHER" id="PTHR43630">
    <property type="entry name" value="POLY-BETA-1,6-N-ACETYL-D-GLUCOSAMINE SYNTHASE"/>
    <property type="match status" value="1"/>
</dbReference>
<dbReference type="RefSeq" id="WP_308440139.1">
    <property type="nucleotide sequence ID" value="NZ_BONE01000001.1"/>
</dbReference>
<sequence>MSAPTRDPDGLAGTADEPVRGRATIPAGMKIVPQRPQDAGHPRDLSDPAQDPEYSSNLDHQPRDEDYSPDLARAALDSGPARGPRDREFPLNLGYSPGQPGYPLDPEYLPVGAEHPDRENEPGGDGDEDTLPIPVPLPPPRGRALVPSAPRFPIRLATRTVPAQRVSLHASEAPTAVIDAPAPPPAESSTVPADFEPPRRTGRRVVPKPKWVVAAVLVFVFVCVLVVEAYANARFTPDHQGEAGRTTAVPEQIHEGGPIINAAAGQEARSYRLPPKTIALTFDDGPDPVWTPKVMEALDRYGAKGTFFVVGSQVVRHPELADRLVTNGHELGAHTFTHPDVATLPEWRRRMEFSQTQLALAEAAGVRTSLLRFPYSSRPDAIDDASWKLITQAGALGYVTVVNDRDSQDWARPGVDRIVANMVPDGDDGAVVLLHDAGGDRAQTVQALDRFIPMMQARGYTFVTVSDGLSKALADPVTGAAPSVPRNPPAAATDTQRGQALATAIRIADWALDFFAVLFLVVGVLTLARTLLLFVLSGRQARRRRGDWSWGPPVTEPVSVIVPAYNEREGIEAAVRSLAGGDHPGGIEVIVVDDGSTDGTADIAESLGLPNVRVIRKPNGGKSTALNTGVAAARANIVVMVDGDTVFEPDSVRQLVQPFADPEVGAVAGNVKVGNRKTMVARWQHIEYVIGFNLDRRLYESMRCMPTVPGAIGAWRKDALLEVGGMSDDTLAEDTDVTIAFLRDGWKVVYEGRARAWTEAPASLGQLWRQRYRWSYGTMQAMWKHRHALVDDGPSGRFGRRGLPFLALFGIALPLLAPVIDLLAVYAVLFAGRTETALAWLAMLGMQLVTGFVAFKLDKERLTPLWTLPLQQFAYRQLMYLVLIQSLVTALTGGRLRWHKLRRTGEAAVQT</sequence>